<accession>H0EXG8</accession>
<keyword evidence="2" id="KW-1185">Reference proteome</keyword>
<evidence type="ECO:0000313" key="2">
    <source>
        <dbReference type="Proteomes" id="UP000005446"/>
    </source>
</evidence>
<dbReference type="HOGENOM" id="CLU_2236866_0_0_1"/>
<name>H0EXG8_GLAL7</name>
<dbReference type="AlphaFoldDB" id="H0EXG8"/>
<gene>
    <name evidence="1" type="ORF">M7I_7504</name>
</gene>
<dbReference type="EMBL" id="AGUE01000223">
    <property type="protein sequence ID" value="EHK96796.1"/>
    <property type="molecule type" value="Genomic_DNA"/>
</dbReference>
<comment type="caution">
    <text evidence="1">The sequence shown here is derived from an EMBL/GenBank/DDBJ whole genome shotgun (WGS) entry which is preliminary data.</text>
</comment>
<proteinExistence type="predicted"/>
<evidence type="ECO:0000313" key="1">
    <source>
        <dbReference type="EMBL" id="EHK96796.1"/>
    </source>
</evidence>
<organism evidence="1 2">
    <name type="scientific">Glarea lozoyensis (strain ATCC 74030 / MF5533)</name>
    <dbReference type="NCBI Taxonomy" id="1104152"/>
    <lineage>
        <taxon>Eukaryota</taxon>
        <taxon>Fungi</taxon>
        <taxon>Dikarya</taxon>
        <taxon>Ascomycota</taxon>
        <taxon>Pezizomycotina</taxon>
        <taxon>Leotiomycetes</taxon>
        <taxon>Helotiales</taxon>
        <taxon>Helotiaceae</taxon>
        <taxon>Glarea</taxon>
    </lineage>
</organism>
<dbReference type="InParanoid" id="H0EXG8"/>
<sequence length="105" mass="11688">MTVETVSHLSHLEVVPSLAIGKDRAIAADDSPNRLHVDSASDVFAQVAGWGDFQIYVEANSTKISDKLVAHYRRRQQGDIHSPKNMLRTAPICCQSVEYARLKRV</sequence>
<reference evidence="1 2" key="1">
    <citation type="journal article" date="2012" name="Eukaryot. Cell">
        <title>Genome sequence of the fungus Glarea lozoyensis: the first genome sequence of a species from the Helotiaceae family.</title>
        <authorList>
            <person name="Youssar L."/>
            <person name="Gruening B.A."/>
            <person name="Erxleben A."/>
            <person name="Guenther S."/>
            <person name="Huettel W."/>
        </authorList>
    </citation>
    <scope>NUCLEOTIDE SEQUENCE [LARGE SCALE GENOMIC DNA]</scope>
    <source>
        <strain evidence="2">ATCC 74030 / MF5533</strain>
    </source>
</reference>
<dbReference type="Proteomes" id="UP000005446">
    <property type="component" value="Unassembled WGS sequence"/>
</dbReference>
<protein>
    <submittedName>
        <fullName evidence="1">Uncharacterized protein</fullName>
    </submittedName>
</protein>